<gene>
    <name evidence="4" type="ORF">P43SY_000296</name>
</gene>
<feature type="compositionally biased region" description="Low complexity" evidence="1">
    <location>
        <begin position="250"/>
        <end position="267"/>
    </location>
</feature>
<feature type="compositionally biased region" description="Polar residues" evidence="1">
    <location>
        <begin position="435"/>
        <end position="451"/>
    </location>
</feature>
<feature type="compositionally biased region" description="Basic and acidic residues" evidence="1">
    <location>
        <begin position="462"/>
        <end position="474"/>
    </location>
</feature>
<dbReference type="AlphaFoldDB" id="A0AAD5M0X1"/>
<keyword evidence="2" id="KW-0812">Transmembrane</keyword>
<dbReference type="EMBL" id="JAKCXM010000156">
    <property type="protein sequence ID" value="KAJ0400356.1"/>
    <property type="molecule type" value="Genomic_DNA"/>
</dbReference>
<proteinExistence type="predicted"/>
<feature type="compositionally biased region" description="Polar residues" evidence="1">
    <location>
        <begin position="341"/>
        <end position="352"/>
    </location>
</feature>
<organism evidence="4 5">
    <name type="scientific">Pythium insidiosum</name>
    <name type="common">Pythiosis disease agent</name>
    <dbReference type="NCBI Taxonomy" id="114742"/>
    <lineage>
        <taxon>Eukaryota</taxon>
        <taxon>Sar</taxon>
        <taxon>Stramenopiles</taxon>
        <taxon>Oomycota</taxon>
        <taxon>Peronosporomycetes</taxon>
        <taxon>Pythiales</taxon>
        <taxon>Pythiaceae</taxon>
        <taxon>Pythium</taxon>
    </lineage>
</organism>
<accession>A0AAD5M0X1</accession>
<reference evidence="4" key="1">
    <citation type="submission" date="2021-12" db="EMBL/GenBank/DDBJ databases">
        <title>Prjna785345.</title>
        <authorList>
            <person name="Rujirawat T."/>
            <person name="Krajaejun T."/>
        </authorList>
    </citation>
    <scope>NUCLEOTIDE SEQUENCE</scope>
    <source>
        <strain evidence="4">Pi057C3</strain>
    </source>
</reference>
<protein>
    <recommendedName>
        <fullName evidence="6">Carbohydrate-binding protein</fullName>
    </recommendedName>
</protein>
<evidence type="ECO:0008006" key="6">
    <source>
        <dbReference type="Google" id="ProtNLM"/>
    </source>
</evidence>
<feature type="compositionally biased region" description="Pro residues" evidence="1">
    <location>
        <begin position="48"/>
        <end position="87"/>
    </location>
</feature>
<evidence type="ECO:0000256" key="1">
    <source>
        <dbReference type="SAM" id="MobiDB-lite"/>
    </source>
</evidence>
<evidence type="ECO:0000313" key="4">
    <source>
        <dbReference type="EMBL" id="KAJ0400356.1"/>
    </source>
</evidence>
<feature type="transmembrane region" description="Helical" evidence="2">
    <location>
        <begin position="200"/>
        <end position="222"/>
    </location>
</feature>
<sequence length="474" mass="48753">MAPVSAASTARRRRLRCAHVALLVLALVLASVVAEDTPAPIATRDGPLPAPTTAPATPAPQTPAPPVPTVAPAPTDPPATTAPPATPVPTTEAPPKTTAPPATTAPAPTAKSSSGSASKSATGSSSGSGSRDAPTPAPRTSRPTTSRPTSRPPSTSAPSPTQRNADPNTRPPRYGSRGSSRDGESNNKRDSGDDKQSKTLVILVVAGIAAVCVLGLVVMCLLRRRRADYDDFISPLPRYAPQAPNSATQGSGSDVSGSGAAAADSVAAPTGPGAANYYAKGPKLSVNTSTGGQVDMNDASVGITSPGLPHGYRPSNRQSRLASVRSSTALSQSGMDHRQTNHTVLSNFSIQGESEPRYGSEMSSGMDSTSDRPSFNSRISSQSSFASQPLATGASQSSMYRFSKTSSVSSLHDSSPADGRHAAQSIDVDEDRSRNMSMNGSGKNWYASVSSPRAGDRYTAVDARESNERDSFEL</sequence>
<evidence type="ECO:0000256" key="3">
    <source>
        <dbReference type="SAM" id="SignalP"/>
    </source>
</evidence>
<dbReference type="Proteomes" id="UP001209570">
    <property type="component" value="Unassembled WGS sequence"/>
</dbReference>
<name>A0AAD5M0X1_PYTIN</name>
<feature type="compositionally biased region" description="Low complexity" evidence="1">
    <location>
        <begin position="372"/>
        <end position="389"/>
    </location>
</feature>
<evidence type="ECO:0000256" key="2">
    <source>
        <dbReference type="SAM" id="Phobius"/>
    </source>
</evidence>
<dbReference type="PRINTS" id="PR01217">
    <property type="entry name" value="PRICHEXTENSN"/>
</dbReference>
<feature type="compositionally biased region" description="Basic and acidic residues" evidence="1">
    <location>
        <begin position="179"/>
        <end position="195"/>
    </location>
</feature>
<feature type="region of interest" description="Disordered" evidence="1">
    <location>
        <begin position="304"/>
        <end position="474"/>
    </location>
</feature>
<keyword evidence="2" id="KW-1133">Transmembrane helix</keyword>
<keyword evidence="5" id="KW-1185">Reference proteome</keyword>
<keyword evidence="2" id="KW-0472">Membrane</keyword>
<feature type="region of interest" description="Disordered" evidence="1">
    <location>
        <begin position="39"/>
        <end position="195"/>
    </location>
</feature>
<evidence type="ECO:0000313" key="5">
    <source>
        <dbReference type="Proteomes" id="UP001209570"/>
    </source>
</evidence>
<feature type="compositionally biased region" description="Low complexity" evidence="1">
    <location>
        <begin position="88"/>
        <end position="161"/>
    </location>
</feature>
<feature type="compositionally biased region" description="Polar residues" evidence="1">
    <location>
        <begin position="315"/>
        <end position="334"/>
    </location>
</feature>
<feature type="chain" id="PRO_5041956805" description="Carbohydrate-binding protein" evidence="3">
    <location>
        <begin position="35"/>
        <end position="474"/>
    </location>
</feature>
<keyword evidence="3" id="KW-0732">Signal</keyword>
<comment type="caution">
    <text evidence="4">The sequence shown here is derived from an EMBL/GenBank/DDBJ whole genome shotgun (WGS) entry which is preliminary data.</text>
</comment>
<feature type="signal peptide" evidence="3">
    <location>
        <begin position="1"/>
        <end position="34"/>
    </location>
</feature>
<feature type="region of interest" description="Disordered" evidence="1">
    <location>
        <begin position="237"/>
        <end position="267"/>
    </location>
</feature>
<feature type="compositionally biased region" description="Polar residues" evidence="1">
    <location>
        <begin position="393"/>
        <end position="413"/>
    </location>
</feature>